<dbReference type="EMBL" id="PDUG01000004">
    <property type="protein sequence ID" value="PIC32108.1"/>
    <property type="molecule type" value="Genomic_DNA"/>
</dbReference>
<organism evidence="2 3">
    <name type="scientific">Caenorhabditis nigoni</name>
    <dbReference type="NCBI Taxonomy" id="1611254"/>
    <lineage>
        <taxon>Eukaryota</taxon>
        <taxon>Metazoa</taxon>
        <taxon>Ecdysozoa</taxon>
        <taxon>Nematoda</taxon>
        <taxon>Chromadorea</taxon>
        <taxon>Rhabditida</taxon>
        <taxon>Rhabditina</taxon>
        <taxon>Rhabditomorpha</taxon>
        <taxon>Rhabditoidea</taxon>
        <taxon>Rhabditidae</taxon>
        <taxon>Peloderinae</taxon>
        <taxon>Caenorhabditis</taxon>
    </lineage>
</organism>
<comment type="caution">
    <text evidence="2">The sequence shown here is derived from an EMBL/GenBank/DDBJ whole genome shotgun (WGS) entry which is preliminary data.</text>
</comment>
<keyword evidence="3" id="KW-1185">Reference proteome</keyword>
<name>A0A2G5TXY4_9PELO</name>
<reference evidence="3" key="1">
    <citation type="submission" date="2017-10" db="EMBL/GenBank/DDBJ databases">
        <title>Rapid genome shrinkage in a self-fertile nematode reveals novel sperm competition proteins.</title>
        <authorList>
            <person name="Yin D."/>
            <person name="Schwarz E.M."/>
            <person name="Thomas C.G."/>
            <person name="Felde R.L."/>
            <person name="Korf I.F."/>
            <person name="Cutter A.D."/>
            <person name="Schartner C.M."/>
            <person name="Ralston E.J."/>
            <person name="Meyer B.J."/>
            <person name="Haag E.S."/>
        </authorList>
    </citation>
    <scope>NUCLEOTIDE SEQUENCE [LARGE SCALE GENOMIC DNA]</scope>
    <source>
        <strain evidence="3">JU1422</strain>
    </source>
</reference>
<accession>A0A2G5TXY4</accession>
<gene>
    <name evidence="2" type="primary">Cnig_chr_IV.g12569</name>
    <name evidence="2" type="ORF">B9Z55_012569</name>
</gene>
<dbReference type="Proteomes" id="UP000230233">
    <property type="component" value="Chromosome IV"/>
</dbReference>
<dbReference type="PANTHER" id="PTHR23015">
    <property type="entry name" value="UNCHARACTERIZED C.ELEGANS PROTEIN"/>
    <property type="match status" value="1"/>
</dbReference>
<dbReference type="Pfam" id="PF01827">
    <property type="entry name" value="FTH"/>
    <property type="match status" value="1"/>
</dbReference>
<sequence>MEFLESKGLKVENLEMEVFGQHEILSILPFIDPVSLKKLEIKCPVAGKFQRFLSVDKISKLDQWRNLKELVVNSFVIYTPIRELSIDQLTIADILMDTVSMSDLIYLKEVEKSPPLFSNN</sequence>
<protein>
    <recommendedName>
        <fullName evidence="1">DUF38 domain-containing protein</fullName>
    </recommendedName>
</protein>
<proteinExistence type="predicted"/>
<dbReference type="PANTHER" id="PTHR23015:SF26">
    <property type="entry name" value="F-BOX DOMAIN-CONTAINING PROTEIN"/>
    <property type="match status" value="1"/>
</dbReference>
<dbReference type="InterPro" id="IPR002900">
    <property type="entry name" value="DUF38/FTH_CAE_spp"/>
</dbReference>
<evidence type="ECO:0000313" key="2">
    <source>
        <dbReference type="EMBL" id="PIC32108.1"/>
    </source>
</evidence>
<evidence type="ECO:0000313" key="3">
    <source>
        <dbReference type="Proteomes" id="UP000230233"/>
    </source>
</evidence>
<evidence type="ECO:0000259" key="1">
    <source>
        <dbReference type="Pfam" id="PF01827"/>
    </source>
</evidence>
<dbReference type="InterPro" id="IPR040161">
    <property type="entry name" value="FB224"/>
</dbReference>
<dbReference type="AlphaFoldDB" id="A0A2G5TXY4"/>
<dbReference type="GO" id="GO:0045087">
    <property type="term" value="P:innate immune response"/>
    <property type="evidence" value="ECO:0007669"/>
    <property type="project" value="TreeGrafter"/>
</dbReference>
<feature type="domain" description="DUF38" evidence="1">
    <location>
        <begin position="3"/>
        <end position="110"/>
    </location>
</feature>
<dbReference type="OrthoDB" id="5908073at2759"/>